<dbReference type="PANTHER" id="PTHR38784:SF1">
    <property type="entry name" value="SUCROSE PHOSPHORYLASE"/>
    <property type="match status" value="1"/>
</dbReference>
<dbReference type="PIRSF" id="PIRSF011484">
    <property type="entry name" value="YaeQ"/>
    <property type="match status" value="1"/>
</dbReference>
<dbReference type="SUPFAM" id="SSF52980">
    <property type="entry name" value="Restriction endonuclease-like"/>
    <property type="match status" value="1"/>
</dbReference>
<evidence type="ECO:0000313" key="1">
    <source>
        <dbReference type="EMBL" id="NML14075.1"/>
    </source>
</evidence>
<dbReference type="PANTHER" id="PTHR38784">
    <property type="entry name" value="SUCROSE PHOSPHORYLASE"/>
    <property type="match status" value="1"/>
</dbReference>
<dbReference type="AlphaFoldDB" id="A0A848F5X2"/>
<dbReference type="RefSeq" id="WP_169158993.1">
    <property type="nucleotide sequence ID" value="NZ_JABBFW010000002.1"/>
</dbReference>
<evidence type="ECO:0000313" key="2">
    <source>
        <dbReference type="Proteomes" id="UP000574067"/>
    </source>
</evidence>
<dbReference type="InterPro" id="IPR038590">
    <property type="entry name" value="YaeQ_sf"/>
</dbReference>
<dbReference type="CDD" id="cd22368">
    <property type="entry name" value="YaeQ-like"/>
    <property type="match status" value="1"/>
</dbReference>
<dbReference type="Proteomes" id="UP000574067">
    <property type="component" value="Unassembled WGS sequence"/>
</dbReference>
<dbReference type="InterPro" id="IPR011335">
    <property type="entry name" value="Restrct_endonuc-II-like"/>
</dbReference>
<name>A0A848F5X2_9BURK</name>
<comment type="caution">
    <text evidence="1">The sequence shown here is derived from an EMBL/GenBank/DDBJ whole genome shotgun (WGS) entry which is preliminary data.</text>
</comment>
<reference evidence="1 2" key="1">
    <citation type="submission" date="2020-04" db="EMBL/GenBank/DDBJ databases">
        <title>Azohydromonas sp. isolated from soil.</title>
        <authorList>
            <person name="Dahal R.H."/>
        </authorList>
    </citation>
    <scope>NUCLEOTIDE SEQUENCE [LARGE SCALE GENOMIC DNA]</scope>
    <source>
        <strain evidence="1 2">G-1-1-14</strain>
    </source>
</reference>
<accession>A0A848F5X2</accession>
<dbReference type="Gene3D" id="3.10.640.10">
    <property type="entry name" value="Restriction endonuclease-like alpha-beta roll domain"/>
    <property type="match status" value="1"/>
</dbReference>
<dbReference type="Pfam" id="PF07152">
    <property type="entry name" value="YaeQ"/>
    <property type="match status" value="1"/>
</dbReference>
<proteinExistence type="predicted"/>
<protein>
    <submittedName>
        <fullName evidence="1">YaeQ family protein</fullName>
    </submittedName>
</protein>
<dbReference type="EMBL" id="JABBFW010000002">
    <property type="protein sequence ID" value="NML14075.1"/>
    <property type="molecule type" value="Genomic_DNA"/>
</dbReference>
<gene>
    <name evidence="1" type="ORF">HHL10_03655</name>
</gene>
<dbReference type="InterPro" id="IPR009822">
    <property type="entry name" value="YaeQ"/>
</dbReference>
<dbReference type="SMART" id="SM01322">
    <property type="entry name" value="YaeQ"/>
    <property type="match status" value="1"/>
</dbReference>
<organism evidence="1 2">
    <name type="scientific">Azohydromonas caseinilytica</name>
    <dbReference type="NCBI Taxonomy" id="2728836"/>
    <lineage>
        <taxon>Bacteria</taxon>
        <taxon>Pseudomonadati</taxon>
        <taxon>Pseudomonadota</taxon>
        <taxon>Betaproteobacteria</taxon>
        <taxon>Burkholderiales</taxon>
        <taxon>Sphaerotilaceae</taxon>
        <taxon>Azohydromonas</taxon>
    </lineage>
</organism>
<keyword evidence="2" id="KW-1185">Reference proteome</keyword>
<sequence length="183" mass="20398">MALKSTIYKVQLQLADMDRHVYADHSLTLARHPSETEERLMMRVLAFALHVSADDTHGQLEFTKGLSDVDEPALWHKDLTGQLLHWIELGQPDDRRLIKAAGRAERVTVIAYAASTPVWWAPLQGKLSRAPNISVWQIPAEQSQALAALAQRGMNLQVTVQDGIVWVGDGEHSVQIEPVKLTP</sequence>